<dbReference type="AlphaFoldDB" id="A0A1G5DEM0"/>
<proteinExistence type="predicted"/>
<name>A0A1G5DEM0_9RHOB</name>
<keyword evidence="3" id="KW-1185">Reference proteome</keyword>
<keyword evidence="1" id="KW-0175">Coiled coil</keyword>
<accession>A0A1G5DEM0</accession>
<evidence type="ECO:0000313" key="3">
    <source>
        <dbReference type="Proteomes" id="UP000199502"/>
    </source>
</evidence>
<dbReference type="Proteomes" id="UP000199502">
    <property type="component" value="Unassembled WGS sequence"/>
</dbReference>
<sequence length="141" mass="15082">MTEITASERRLSAALDRIDQLLETGSPAAARQLAALTAERDALQAQLAAAQAEDMSARLQTLSEQAARLAAANEDLMAANRQLIEAQETGGIGADETREALEAEIEALRAARTAEMTQMGDIMAELERLLAEDGERKDGES</sequence>
<gene>
    <name evidence="2" type="ORF">SAMN05660710_00771</name>
</gene>
<dbReference type="OrthoDB" id="7778587at2"/>
<dbReference type="EMBL" id="FMVT01000002">
    <property type="protein sequence ID" value="SCY12987.1"/>
    <property type="molecule type" value="Genomic_DNA"/>
</dbReference>
<dbReference type="STRING" id="336292.SAMN05660710_00771"/>
<protein>
    <submittedName>
        <fullName evidence="2">Uncharacterized protein</fullName>
    </submittedName>
</protein>
<reference evidence="2 3" key="1">
    <citation type="submission" date="2016-10" db="EMBL/GenBank/DDBJ databases">
        <authorList>
            <person name="de Groot N.N."/>
        </authorList>
    </citation>
    <scope>NUCLEOTIDE SEQUENCE [LARGE SCALE GENOMIC DNA]</scope>
    <source>
        <strain evidence="2 3">CGMCC 1.8925</strain>
    </source>
</reference>
<evidence type="ECO:0000256" key="1">
    <source>
        <dbReference type="SAM" id="Coils"/>
    </source>
</evidence>
<feature type="coiled-coil region" evidence="1">
    <location>
        <begin position="4"/>
        <end position="118"/>
    </location>
</feature>
<evidence type="ECO:0000313" key="2">
    <source>
        <dbReference type="EMBL" id="SCY12987.1"/>
    </source>
</evidence>
<organism evidence="2 3">
    <name type="scientific">Paracoccus tibetensis</name>
    <dbReference type="NCBI Taxonomy" id="336292"/>
    <lineage>
        <taxon>Bacteria</taxon>
        <taxon>Pseudomonadati</taxon>
        <taxon>Pseudomonadota</taxon>
        <taxon>Alphaproteobacteria</taxon>
        <taxon>Rhodobacterales</taxon>
        <taxon>Paracoccaceae</taxon>
        <taxon>Paracoccus</taxon>
    </lineage>
</organism>
<dbReference type="RefSeq" id="WP_090740447.1">
    <property type="nucleotide sequence ID" value="NZ_FMVT01000002.1"/>
</dbReference>